<protein>
    <recommendedName>
        <fullName evidence="4">Rab-GAP TBC domain-containing protein</fullName>
    </recommendedName>
</protein>
<proteinExistence type="predicted"/>
<keyword evidence="6" id="KW-1185">Reference proteome</keyword>
<dbReference type="PROSITE" id="PS50086">
    <property type="entry name" value="TBC_RABGAP"/>
    <property type="match status" value="1"/>
</dbReference>
<dbReference type="SMART" id="SM00164">
    <property type="entry name" value="TBC"/>
    <property type="match status" value="1"/>
</dbReference>
<dbReference type="InParanoid" id="A0A163IUT4"/>
<dbReference type="GO" id="GO:0031267">
    <property type="term" value="F:small GTPase binding"/>
    <property type="evidence" value="ECO:0007669"/>
    <property type="project" value="TreeGrafter"/>
</dbReference>
<feature type="compositionally biased region" description="Polar residues" evidence="3">
    <location>
        <begin position="558"/>
        <end position="574"/>
    </location>
</feature>
<dbReference type="SUPFAM" id="SSF47923">
    <property type="entry name" value="Ypt/Rab-GAP domain of gyp1p"/>
    <property type="match status" value="2"/>
</dbReference>
<accession>A0A163IUT4</accession>
<keyword evidence="1" id="KW-0343">GTPase activation</keyword>
<evidence type="ECO:0000259" key="4">
    <source>
        <dbReference type="PROSITE" id="PS50086"/>
    </source>
</evidence>
<dbReference type="PANTHER" id="PTHR47219">
    <property type="entry name" value="RAB GTPASE-ACTIVATING PROTEIN 1-LIKE"/>
    <property type="match status" value="1"/>
</dbReference>
<reference evidence="5" key="1">
    <citation type="submission" date="2016-04" db="EMBL/GenBank/DDBJ databases">
        <authorList>
            <person name="Evans L.H."/>
            <person name="Alamgir A."/>
            <person name="Owens N."/>
            <person name="Weber N.D."/>
            <person name="Virtaneva K."/>
            <person name="Barbian K."/>
            <person name="Babar A."/>
            <person name="Rosenke K."/>
        </authorList>
    </citation>
    <scope>NUCLEOTIDE SEQUENCE [LARGE SCALE GENOMIC DNA]</scope>
    <source>
        <strain evidence="5">CBS 101.48</strain>
    </source>
</reference>
<feature type="region of interest" description="Disordered" evidence="3">
    <location>
        <begin position="532"/>
        <end position="574"/>
    </location>
</feature>
<dbReference type="FunFam" id="1.10.8.270:FF:000001">
    <property type="entry name" value="TBC1 domain family member 1"/>
    <property type="match status" value="1"/>
</dbReference>
<evidence type="ECO:0000313" key="5">
    <source>
        <dbReference type="EMBL" id="SAL95462.1"/>
    </source>
</evidence>
<feature type="compositionally biased region" description="Low complexity" evidence="3">
    <location>
        <begin position="996"/>
        <end position="1014"/>
    </location>
</feature>
<dbReference type="AlphaFoldDB" id="A0A163IUT4"/>
<dbReference type="OrthoDB" id="159449at2759"/>
<feature type="region of interest" description="Disordered" evidence="3">
    <location>
        <begin position="734"/>
        <end position="772"/>
    </location>
</feature>
<feature type="coiled-coil region" evidence="2">
    <location>
        <begin position="936"/>
        <end position="963"/>
    </location>
</feature>
<dbReference type="Gene3D" id="1.10.472.80">
    <property type="entry name" value="Ypt/Rab-GAP domain of gyp1p, domain 3"/>
    <property type="match status" value="1"/>
</dbReference>
<dbReference type="InterPro" id="IPR000195">
    <property type="entry name" value="Rab-GAP-TBC_dom"/>
</dbReference>
<evidence type="ECO:0000256" key="3">
    <source>
        <dbReference type="SAM" id="MobiDB-lite"/>
    </source>
</evidence>
<dbReference type="Gene3D" id="1.10.8.270">
    <property type="entry name" value="putative rabgap domain of human tbc1 domain family member 14 like domains"/>
    <property type="match status" value="1"/>
</dbReference>
<feature type="compositionally biased region" description="Acidic residues" evidence="3">
    <location>
        <begin position="738"/>
        <end position="762"/>
    </location>
</feature>
<dbReference type="EMBL" id="LT550334">
    <property type="protein sequence ID" value="SAL95462.1"/>
    <property type="molecule type" value="Genomic_DNA"/>
</dbReference>
<dbReference type="InterPro" id="IPR035969">
    <property type="entry name" value="Rab-GAP_TBC_sf"/>
</dbReference>
<feature type="region of interest" description="Disordered" evidence="3">
    <location>
        <begin position="93"/>
        <end position="125"/>
    </location>
</feature>
<feature type="compositionally biased region" description="Pro residues" evidence="3">
    <location>
        <begin position="100"/>
        <end position="115"/>
    </location>
</feature>
<keyword evidence="2" id="KW-0175">Coiled coil</keyword>
<feature type="compositionally biased region" description="Low complexity" evidence="3">
    <location>
        <begin position="1021"/>
        <end position="1035"/>
    </location>
</feature>
<gene>
    <name evidence="5" type="primary">ABSGL_00791.1 scaffold 958</name>
</gene>
<dbReference type="Gene3D" id="1.10.10.750">
    <property type="entry name" value="Ypt/Rab-GAP domain of gyp1p, domain 1"/>
    <property type="match status" value="1"/>
</dbReference>
<evidence type="ECO:0000256" key="1">
    <source>
        <dbReference type="ARBA" id="ARBA00022468"/>
    </source>
</evidence>
<dbReference type="PANTHER" id="PTHR47219:SF9">
    <property type="entry name" value="GTPASE ACTIVATING PROTEIN AND CENTROSOME-ASSOCIATED, ISOFORM B"/>
    <property type="match status" value="1"/>
</dbReference>
<organism evidence="5">
    <name type="scientific">Absidia glauca</name>
    <name type="common">Pin mould</name>
    <dbReference type="NCBI Taxonomy" id="4829"/>
    <lineage>
        <taxon>Eukaryota</taxon>
        <taxon>Fungi</taxon>
        <taxon>Fungi incertae sedis</taxon>
        <taxon>Mucoromycota</taxon>
        <taxon>Mucoromycotina</taxon>
        <taxon>Mucoromycetes</taxon>
        <taxon>Mucorales</taxon>
        <taxon>Cunninghamellaceae</taxon>
        <taxon>Absidia</taxon>
    </lineage>
</organism>
<dbReference type="Proteomes" id="UP000078561">
    <property type="component" value="Unassembled WGS sequence"/>
</dbReference>
<name>A0A163IUT4_ABSGL</name>
<dbReference type="InterPro" id="IPR050302">
    <property type="entry name" value="Rab_GAP_TBC_domain"/>
</dbReference>
<dbReference type="OMA" id="KLYQVAY"/>
<feature type="compositionally biased region" description="Basic and acidic residues" evidence="3">
    <location>
        <begin position="920"/>
        <end position="933"/>
    </location>
</feature>
<feature type="domain" description="Rab-GAP TBC" evidence="4">
    <location>
        <begin position="240"/>
        <end position="428"/>
    </location>
</feature>
<feature type="region of interest" description="Disordered" evidence="3">
    <location>
        <begin position="644"/>
        <end position="674"/>
    </location>
</feature>
<evidence type="ECO:0000256" key="2">
    <source>
        <dbReference type="SAM" id="Coils"/>
    </source>
</evidence>
<dbReference type="GO" id="GO:0005096">
    <property type="term" value="F:GTPase activator activity"/>
    <property type="evidence" value="ECO:0007669"/>
    <property type="project" value="UniProtKB-KW"/>
</dbReference>
<evidence type="ECO:0000313" key="6">
    <source>
        <dbReference type="Proteomes" id="UP000078561"/>
    </source>
</evidence>
<dbReference type="Pfam" id="PF23436">
    <property type="entry name" value="RabGap-TBC_2"/>
    <property type="match status" value="1"/>
</dbReference>
<feature type="region of interest" description="Disordered" evidence="3">
    <location>
        <begin position="992"/>
        <end position="1050"/>
    </location>
</feature>
<feature type="compositionally biased region" description="Low complexity" evidence="3">
    <location>
        <begin position="651"/>
        <end position="674"/>
    </location>
</feature>
<dbReference type="STRING" id="4829.A0A163IUT4"/>
<feature type="region of interest" description="Disordered" evidence="3">
    <location>
        <begin position="909"/>
        <end position="933"/>
    </location>
</feature>
<sequence>MASSSLQLAPEVLDRLHQLQQADRPVSVDEILKAANLNHLALPVQQPTQSRSAETTTTRRNNNLTIATSLRLEKSTSSSNLTLAERRRIPVSPKKLDLPPVQPAPFIPPPSPPVPSSIQRRDEQMRKLEQENAKLPPQGSEEYLLSRLERQNALLQADPKSISMEANRLQADFETLRQLVTDTTTTTTTIPAVGLLPPDSMGENTSMISDWDFWQCLVEDFPRAAAKLPHLVSAKLLHGGIPHPLRGVLWQAMAQSTSTRLELMYDDLVNNTTAPSPYARVIQRDLSRTFPTVDMFKCDGGLGQQAMERILTSYSIYDVQVGYCQGLAFLVGPLLMTMPEKQAFCVFVRLMETYEMRTMFTLNMEGLHLRLHQFQTLLSQFCPRLDAHLTHHGIHPAMYASQWYLTLFAYSLPIHVVMRIYDLVFAEGAVETITRVAIALMQKNEDILLAIDDFEPLMMYLSSKQLFETAYQQQPCDDDAVESMMADTMALSPAITKHKMDSIAETHGMELEQEKTRAHQLLAIRFGGWRRNSTTSSSGGSLKSPTTQNKRASWFPWTDSTTNSTSKPALTQSPIVASPTSTDQTVLLHQQIEDLVTALSQLQKEHSNLTEQVMTMKMDAMDYTTANTKLMERNTTLTQRLKKVKQQHYRSSTLSSTSTSSGSSHISPSSSVDTSFSTLLDKANASRIHVLEQDPEFCSFVSSLRTTGDFGSLIASALSIHQEEQQQTLDLINHHYDNDDDDDGQDDDDDDDDDEAVLENEDTTTTTTPPASTLDAMSQELATLKLANYEMGQKYEAKCHETDDLSHQLALSRNKEQMYLDQLAVLEKVRANQADEIDTMGRANEALSDRIMAAKQTSTELQMDNLRLGDQVTRLDQVVAALEREKREYLRPRDSFTEEVFAAHQTLFGDPPVHQQQQRSMDEKKQDDDNGYRRKYVDSEIRCRELEKLLAEAKCRLVEYETAPPLRRPTSMVMAKSTGNIHYSSAAMVRDDSRMSTDSMSTTTSSKRSSVYSRLWNSIASPTTPSTPLPFSTSSKTEEEYSHPPSIVPF</sequence>